<dbReference type="PANTHER" id="PTHR31503">
    <property type="entry name" value="VACUOLAR CALCIUM ION TRANSPORTER"/>
    <property type="match status" value="1"/>
</dbReference>
<keyword evidence="4 13" id="KW-0050">Antiport</keyword>
<dbReference type="GO" id="GO:0015369">
    <property type="term" value="F:calcium:proton antiporter activity"/>
    <property type="evidence" value="ECO:0007669"/>
    <property type="project" value="UniProtKB-UniRule"/>
</dbReference>
<gene>
    <name evidence="15" type="primary">CAX1a</name>
    <name evidence="15" type="ORF">QJS10_CPB14g00900</name>
</gene>
<dbReference type="InterPro" id="IPR004798">
    <property type="entry name" value="CAX-like"/>
</dbReference>
<evidence type="ECO:0000259" key="14">
    <source>
        <dbReference type="Pfam" id="PF01699"/>
    </source>
</evidence>
<dbReference type="NCBIfam" id="TIGR00378">
    <property type="entry name" value="cax"/>
    <property type="match status" value="1"/>
</dbReference>
<organism evidence="15 16">
    <name type="scientific">Acorus calamus</name>
    <name type="common">Sweet flag</name>
    <dbReference type="NCBI Taxonomy" id="4465"/>
    <lineage>
        <taxon>Eukaryota</taxon>
        <taxon>Viridiplantae</taxon>
        <taxon>Streptophyta</taxon>
        <taxon>Embryophyta</taxon>
        <taxon>Tracheophyta</taxon>
        <taxon>Spermatophyta</taxon>
        <taxon>Magnoliopsida</taxon>
        <taxon>Liliopsida</taxon>
        <taxon>Acoraceae</taxon>
        <taxon>Acorus</taxon>
    </lineage>
</organism>
<evidence type="ECO:0000256" key="4">
    <source>
        <dbReference type="ARBA" id="ARBA00022449"/>
    </source>
</evidence>
<evidence type="ECO:0000256" key="11">
    <source>
        <dbReference type="ARBA" id="ARBA00023136"/>
    </source>
</evidence>
<feature type="transmembrane region" description="Helical" evidence="13">
    <location>
        <begin position="132"/>
        <end position="151"/>
    </location>
</feature>
<feature type="transmembrane region" description="Helical" evidence="13">
    <location>
        <begin position="205"/>
        <end position="223"/>
    </location>
</feature>
<feature type="transmembrane region" description="Helical" evidence="13">
    <location>
        <begin position="295"/>
        <end position="314"/>
    </location>
</feature>
<evidence type="ECO:0000256" key="7">
    <source>
        <dbReference type="ARBA" id="ARBA00022692"/>
    </source>
</evidence>
<dbReference type="GO" id="GO:0006874">
    <property type="term" value="P:intracellular calcium ion homeostasis"/>
    <property type="evidence" value="ECO:0007669"/>
    <property type="project" value="TreeGrafter"/>
</dbReference>
<comment type="caution">
    <text evidence="15">The sequence shown here is derived from an EMBL/GenBank/DDBJ whole genome shotgun (WGS) entry which is preliminary data.</text>
</comment>
<reference evidence="15" key="2">
    <citation type="submission" date="2023-06" db="EMBL/GenBank/DDBJ databases">
        <authorList>
            <person name="Ma L."/>
            <person name="Liu K.-W."/>
            <person name="Li Z."/>
            <person name="Hsiao Y.-Y."/>
            <person name="Qi Y."/>
            <person name="Fu T."/>
            <person name="Tang G."/>
            <person name="Zhang D."/>
            <person name="Sun W.-H."/>
            <person name="Liu D.-K."/>
            <person name="Li Y."/>
            <person name="Chen G.-Z."/>
            <person name="Liu X.-D."/>
            <person name="Liao X.-Y."/>
            <person name="Jiang Y.-T."/>
            <person name="Yu X."/>
            <person name="Hao Y."/>
            <person name="Huang J."/>
            <person name="Zhao X.-W."/>
            <person name="Ke S."/>
            <person name="Chen Y.-Y."/>
            <person name="Wu W.-L."/>
            <person name="Hsu J.-L."/>
            <person name="Lin Y.-F."/>
            <person name="Huang M.-D."/>
            <person name="Li C.-Y."/>
            <person name="Huang L."/>
            <person name="Wang Z.-W."/>
            <person name="Zhao X."/>
            <person name="Zhong W.-Y."/>
            <person name="Peng D.-H."/>
            <person name="Ahmad S."/>
            <person name="Lan S."/>
            <person name="Zhang J.-S."/>
            <person name="Tsai W.-C."/>
            <person name="Van De Peer Y."/>
            <person name="Liu Z.-J."/>
        </authorList>
    </citation>
    <scope>NUCLEOTIDE SEQUENCE</scope>
    <source>
        <strain evidence="15">CP</strain>
        <tissue evidence="15">Leaves</tissue>
    </source>
</reference>
<evidence type="ECO:0000256" key="10">
    <source>
        <dbReference type="ARBA" id="ARBA00023065"/>
    </source>
</evidence>
<sequence length="454" mass="49445">MGSITEPISNLEKGELKVSALTNKEMYHQHHHGRSAHNISVTSLRKKSDLALLSKVRWGCLGAVLANLQEVFLGTKLAVLFPAIPVAIVAQYRHFGSAWVFALSLLGLIPLAERVSFLTEQIAYYTGPTVGGLLNATCGNATELIIALLALRLEKITVVKCSLVGSVLSNLLLVLGSSLFCGGLFNLHKEQIFERKQADVNSGLLILGLLCLMLPLAFRYYAVASGIEALKPTLLLSRICSIVMLLAYVAFLFFQLKTHRQIFEAQEKDVEDDDDDDEDDNVNSEDEAVIGFPSAMVWLLGMTAVIALLSEYVVGTIEEASQYWGISVSFNSIILLPIVGNAAEHAGAIIFAFKNKLDITLGVSLGSATQVSMFVIPLTVVVAWIMGIQMDLDFKLLETTSLFVGVLVTVFTLQDGTSHYMKGLVLLLCYVAIGACFFVLKISPDQENFLHLGV</sequence>
<proteinExistence type="inferred from homology"/>
<keyword evidence="16" id="KW-1185">Reference proteome</keyword>
<keyword evidence="6 13" id="KW-0109">Calcium transport</keyword>
<evidence type="ECO:0000313" key="15">
    <source>
        <dbReference type="EMBL" id="KAK1298736.1"/>
    </source>
</evidence>
<keyword evidence="11 13" id="KW-0472">Membrane</keyword>
<dbReference type="NCBIfam" id="TIGR00846">
    <property type="entry name" value="caca2"/>
    <property type="match status" value="1"/>
</dbReference>
<evidence type="ECO:0000256" key="6">
    <source>
        <dbReference type="ARBA" id="ARBA00022568"/>
    </source>
</evidence>
<dbReference type="PANTHER" id="PTHR31503:SF1">
    <property type="entry name" value="VACUOLAR CATION_PROTON EXCHANGER 3"/>
    <property type="match status" value="1"/>
</dbReference>
<evidence type="ECO:0000256" key="9">
    <source>
        <dbReference type="ARBA" id="ARBA00022989"/>
    </source>
</evidence>
<dbReference type="EMBL" id="JAUJYO010000014">
    <property type="protein sequence ID" value="KAK1298736.1"/>
    <property type="molecule type" value="Genomic_DNA"/>
</dbReference>
<keyword evidence="5 13" id="KW-0926">Vacuole</keyword>
<feature type="transmembrane region" description="Helical" evidence="13">
    <location>
        <begin position="95"/>
        <end position="112"/>
    </location>
</feature>
<comment type="function">
    <text evidence="12 13">Vacuolar cation/proton exchanger (CAX). Translocates Ca(2+) and other metal ions into vacuoles using the proton gradient formed by H(+)-ATPase and H(+)-pyrophosphatase.</text>
</comment>
<feature type="domain" description="Sodium/calcium exchanger membrane region" evidence="14">
    <location>
        <begin position="97"/>
        <end position="256"/>
    </location>
</feature>
<keyword evidence="3 13" id="KW-0813">Transport</keyword>
<evidence type="ECO:0000256" key="2">
    <source>
        <dbReference type="ARBA" id="ARBA00008248"/>
    </source>
</evidence>
<keyword evidence="7 13" id="KW-0812">Transmembrane</keyword>
<dbReference type="GO" id="GO:0009705">
    <property type="term" value="C:plant-type vacuole membrane"/>
    <property type="evidence" value="ECO:0007669"/>
    <property type="project" value="UniProtKB-ARBA"/>
</dbReference>
<protein>
    <recommendedName>
        <fullName evidence="13">Vacuolar cation/proton exchanger</fullName>
    </recommendedName>
</protein>
<dbReference type="InterPro" id="IPR004837">
    <property type="entry name" value="NaCa_Exmemb"/>
</dbReference>
<reference evidence="15" key="1">
    <citation type="journal article" date="2023" name="Nat. Commun.">
        <title>Diploid and tetraploid genomes of Acorus and the evolution of monocots.</title>
        <authorList>
            <person name="Ma L."/>
            <person name="Liu K.W."/>
            <person name="Li Z."/>
            <person name="Hsiao Y.Y."/>
            <person name="Qi Y."/>
            <person name="Fu T."/>
            <person name="Tang G.D."/>
            <person name="Zhang D."/>
            <person name="Sun W.H."/>
            <person name="Liu D.K."/>
            <person name="Li Y."/>
            <person name="Chen G.Z."/>
            <person name="Liu X.D."/>
            <person name="Liao X.Y."/>
            <person name="Jiang Y.T."/>
            <person name="Yu X."/>
            <person name="Hao Y."/>
            <person name="Huang J."/>
            <person name="Zhao X.W."/>
            <person name="Ke S."/>
            <person name="Chen Y.Y."/>
            <person name="Wu W.L."/>
            <person name="Hsu J.L."/>
            <person name="Lin Y.F."/>
            <person name="Huang M.D."/>
            <person name="Li C.Y."/>
            <person name="Huang L."/>
            <person name="Wang Z.W."/>
            <person name="Zhao X."/>
            <person name="Zhong W.Y."/>
            <person name="Peng D.H."/>
            <person name="Ahmad S."/>
            <person name="Lan S."/>
            <person name="Zhang J.S."/>
            <person name="Tsai W.C."/>
            <person name="Van de Peer Y."/>
            <person name="Liu Z.J."/>
        </authorList>
    </citation>
    <scope>NUCLEOTIDE SEQUENCE</scope>
    <source>
        <strain evidence="15">CP</strain>
    </source>
</reference>
<dbReference type="Pfam" id="PF01699">
    <property type="entry name" value="Na_Ca_ex"/>
    <property type="match status" value="2"/>
</dbReference>
<feature type="transmembrane region" description="Helical" evidence="13">
    <location>
        <begin position="396"/>
        <end position="414"/>
    </location>
</feature>
<comment type="similarity">
    <text evidence="2">Belongs to the Ca(2+):cation antiporter (CaCA) (TC 2.A.19) family. Cation/proton exchanger (CAX) subfamily.</text>
</comment>
<name>A0AAV9DCW5_ACOCL</name>
<feature type="transmembrane region" description="Helical" evidence="13">
    <location>
        <begin position="359"/>
        <end position="384"/>
    </location>
</feature>
<dbReference type="Proteomes" id="UP001180020">
    <property type="component" value="Unassembled WGS sequence"/>
</dbReference>
<comment type="subcellular location">
    <subcellularLocation>
        <location evidence="1">Vacuole membrane</location>
        <topology evidence="1">Multi-pass membrane protein</topology>
    </subcellularLocation>
</comment>
<feature type="transmembrane region" description="Helical" evidence="13">
    <location>
        <begin position="420"/>
        <end position="440"/>
    </location>
</feature>
<feature type="domain" description="Sodium/calcium exchanger membrane region" evidence="14">
    <location>
        <begin position="295"/>
        <end position="433"/>
    </location>
</feature>
<feature type="transmembrane region" description="Helical" evidence="13">
    <location>
        <begin position="163"/>
        <end position="185"/>
    </location>
</feature>
<dbReference type="InterPro" id="IPR004713">
    <property type="entry name" value="CaH_exchang"/>
</dbReference>
<evidence type="ECO:0000256" key="8">
    <source>
        <dbReference type="ARBA" id="ARBA00022837"/>
    </source>
</evidence>
<evidence type="ECO:0000256" key="5">
    <source>
        <dbReference type="ARBA" id="ARBA00022554"/>
    </source>
</evidence>
<accession>A0AAV9DCW5</accession>
<evidence type="ECO:0000256" key="13">
    <source>
        <dbReference type="RuleBase" id="RU365028"/>
    </source>
</evidence>
<feature type="transmembrane region" description="Helical" evidence="13">
    <location>
        <begin position="326"/>
        <end position="353"/>
    </location>
</feature>
<dbReference type="FunFam" id="1.20.1420.30:FF:000008">
    <property type="entry name" value="Vacuolar cation/proton exchanger"/>
    <property type="match status" value="1"/>
</dbReference>
<keyword evidence="8 13" id="KW-0106">Calcium</keyword>
<evidence type="ECO:0000256" key="12">
    <source>
        <dbReference type="ARBA" id="ARBA00025327"/>
    </source>
</evidence>
<dbReference type="Gene3D" id="1.20.1420.30">
    <property type="entry name" value="NCX, central ion-binding region"/>
    <property type="match status" value="2"/>
</dbReference>
<evidence type="ECO:0000256" key="1">
    <source>
        <dbReference type="ARBA" id="ARBA00004128"/>
    </source>
</evidence>
<dbReference type="AlphaFoldDB" id="A0AAV9DCW5"/>
<keyword evidence="10 13" id="KW-0406">Ion transport</keyword>
<dbReference type="InterPro" id="IPR044880">
    <property type="entry name" value="NCX_ion-bd_dom_sf"/>
</dbReference>
<evidence type="ECO:0000313" key="16">
    <source>
        <dbReference type="Proteomes" id="UP001180020"/>
    </source>
</evidence>
<feature type="transmembrane region" description="Helical" evidence="13">
    <location>
        <begin position="71"/>
        <end position="90"/>
    </location>
</feature>
<evidence type="ECO:0000256" key="3">
    <source>
        <dbReference type="ARBA" id="ARBA00022448"/>
    </source>
</evidence>
<keyword evidence="9 13" id="KW-1133">Transmembrane helix</keyword>
<feature type="transmembrane region" description="Helical" evidence="13">
    <location>
        <begin position="235"/>
        <end position="254"/>
    </location>
</feature>